<evidence type="ECO:0000313" key="3">
    <source>
        <dbReference type="EMBL" id="MBM3115140.1"/>
    </source>
</evidence>
<reference evidence="3 4" key="1">
    <citation type="submission" date="2021-01" db="EMBL/GenBank/DDBJ databases">
        <title>Draft Genome Sequence and Polyhydroxyalkanoate Biosynthetic Potential of Jeongeupia naejangsanensis Type Strain DSM 24253.</title>
        <authorList>
            <person name="Turrini P."/>
            <person name="Artuso I."/>
            <person name="Lugli G.A."/>
            <person name="Frangipani E."/>
            <person name="Ventura M."/>
            <person name="Visca P."/>
        </authorList>
    </citation>
    <scope>NUCLEOTIDE SEQUENCE [LARGE SCALE GENOMIC DNA]</scope>
    <source>
        <strain evidence="3 4">DSM 24253</strain>
    </source>
</reference>
<evidence type="ECO:0000313" key="4">
    <source>
        <dbReference type="Proteomes" id="UP000809431"/>
    </source>
</evidence>
<dbReference type="InterPro" id="IPR028098">
    <property type="entry name" value="Glyco_trans_4-like_N"/>
</dbReference>
<dbReference type="EMBL" id="JAESND010000001">
    <property type="protein sequence ID" value="MBM3115140.1"/>
    <property type="molecule type" value="Genomic_DNA"/>
</dbReference>
<organism evidence="3 4">
    <name type="scientific">Jeongeupia naejangsanensis</name>
    <dbReference type="NCBI Taxonomy" id="613195"/>
    <lineage>
        <taxon>Bacteria</taxon>
        <taxon>Pseudomonadati</taxon>
        <taxon>Pseudomonadota</taxon>
        <taxon>Betaproteobacteria</taxon>
        <taxon>Neisseriales</taxon>
        <taxon>Chitinibacteraceae</taxon>
        <taxon>Jeongeupia</taxon>
    </lineage>
</organism>
<dbReference type="RefSeq" id="WP_203536785.1">
    <property type="nucleotide sequence ID" value="NZ_JAESND010000001.1"/>
</dbReference>
<feature type="domain" description="Glycosyltransferase subfamily 4-like N-terminal" evidence="2">
    <location>
        <begin position="25"/>
        <end position="190"/>
    </location>
</feature>
<keyword evidence="4" id="KW-1185">Reference proteome</keyword>
<dbReference type="InterPro" id="IPR001296">
    <property type="entry name" value="Glyco_trans_1"/>
</dbReference>
<dbReference type="PANTHER" id="PTHR12526:SF639">
    <property type="entry name" value="GLYCOSYL TRANSFERASE GROUP 1"/>
    <property type="match status" value="1"/>
</dbReference>
<feature type="domain" description="Glycosyl transferase family 1" evidence="1">
    <location>
        <begin position="208"/>
        <end position="363"/>
    </location>
</feature>
<protein>
    <submittedName>
        <fullName evidence="3">Glycosyltransferase</fullName>
    </submittedName>
</protein>
<name>A0ABS2BHQ2_9NEIS</name>
<dbReference type="PANTHER" id="PTHR12526">
    <property type="entry name" value="GLYCOSYLTRANSFERASE"/>
    <property type="match status" value="1"/>
</dbReference>
<dbReference type="Pfam" id="PF13579">
    <property type="entry name" value="Glyco_trans_4_4"/>
    <property type="match status" value="1"/>
</dbReference>
<gene>
    <name evidence="3" type="ORF">JMJ54_04795</name>
</gene>
<dbReference type="Pfam" id="PF00534">
    <property type="entry name" value="Glycos_transf_1"/>
    <property type="match status" value="1"/>
</dbReference>
<dbReference type="SUPFAM" id="SSF53756">
    <property type="entry name" value="UDP-Glycosyltransferase/glycogen phosphorylase"/>
    <property type="match status" value="1"/>
</dbReference>
<sequence>MTVRLIQFVPETLPTHRPDVQALFARYLPRLGIGNDIVGYAAGTSAAPAWDGGECIAAGAGKGKLAAHLHFAVALLRAGGGRRHNVLQVRDMVWAGALGLLLARLSGKRFCYWMSFLMSESRMRRARDRSESVAGWKRPLLFAKGWLEYQLLYRLILPNADHVFTQSDAMRDYVAGRGISPDRLSAVPMGVDLERVAAVTPRRWPEWPDGPVVCYLGALDRLRGLEVLVDAIAQLQQVMPGVRLLLIGDGSHPPERAFLEQRAAELGVADLVRVTGWLPSEHAWSLVAGCDLALSYVPRGFLFDVSSPTKLAEYLSIGMPSVANDSPDQAVVLGASSRGWLTDGTPEGFVKSITFALHQPDVARLRAAEGRAYIEQHRSYARLAEGVAAIYFRLAGAQ</sequence>
<dbReference type="Gene3D" id="3.40.50.2000">
    <property type="entry name" value="Glycogen Phosphorylase B"/>
    <property type="match status" value="2"/>
</dbReference>
<evidence type="ECO:0000259" key="2">
    <source>
        <dbReference type="Pfam" id="PF13579"/>
    </source>
</evidence>
<dbReference type="Proteomes" id="UP000809431">
    <property type="component" value="Unassembled WGS sequence"/>
</dbReference>
<proteinExistence type="predicted"/>
<evidence type="ECO:0000259" key="1">
    <source>
        <dbReference type="Pfam" id="PF00534"/>
    </source>
</evidence>
<accession>A0ABS2BHQ2</accession>
<comment type="caution">
    <text evidence="3">The sequence shown here is derived from an EMBL/GenBank/DDBJ whole genome shotgun (WGS) entry which is preliminary data.</text>
</comment>